<reference evidence="15 16" key="1">
    <citation type="submission" date="2018-08" db="EMBL/GenBank/DDBJ databases">
        <title>A genome reference for cultivated species of the human gut microbiota.</title>
        <authorList>
            <person name="Zou Y."/>
            <person name="Xue W."/>
            <person name="Luo G."/>
        </authorList>
    </citation>
    <scope>NUCLEOTIDE SEQUENCE [LARGE SCALE GENOMIC DNA]</scope>
    <source>
        <strain evidence="15 16">AM25-1</strain>
    </source>
</reference>
<evidence type="ECO:0000256" key="5">
    <source>
        <dbReference type="ARBA" id="ARBA00022679"/>
    </source>
</evidence>
<gene>
    <name evidence="15" type="ORF">DW663_02220</name>
</gene>
<dbReference type="SUPFAM" id="SSF55604">
    <property type="entry name" value="Glucose permease domain IIB"/>
    <property type="match status" value="1"/>
</dbReference>
<dbReference type="InterPro" id="IPR013013">
    <property type="entry name" value="PTS_EIIC_1"/>
</dbReference>
<dbReference type="GeneID" id="62762655"/>
<accession>A0A414Q0H7</accession>
<keyword evidence="5" id="KW-0808">Transferase</keyword>
<dbReference type="EMBL" id="QRHL01000002">
    <property type="protein sequence ID" value="RHF74305.1"/>
    <property type="molecule type" value="Genomic_DNA"/>
</dbReference>
<dbReference type="Pfam" id="PF02378">
    <property type="entry name" value="PTS_EIIC"/>
    <property type="match status" value="1"/>
</dbReference>
<evidence type="ECO:0000256" key="12">
    <source>
        <dbReference type="SAM" id="Phobius"/>
    </source>
</evidence>
<dbReference type="GO" id="GO:0008982">
    <property type="term" value="F:protein-N(PI)-phosphohistidine-sugar phosphotransferase activity"/>
    <property type="evidence" value="ECO:0007669"/>
    <property type="project" value="InterPro"/>
</dbReference>
<comment type="caution">
    <text evidence="15">The sequence shown here is derived from an EMBL/GenBank/DDBJ whole genome shotgun (WGS) entry which is preliminary data.</text>
</comment>
<dbReference type="InterPro" id="IPR003352">
    <property type="entry name" value="PTS_EIIC"/>
</dbReference>
<evidence type="ECO:0000256" key="10">
    <source>
        <dbReference type="ARBA" id="ARBA00023136"/>
    </source>
</evidence>
<keyword evidence="9 12" id="KW-1133">Transmembrane helix</keyword>
<evidence type="ECO:0000256" key="4">
    <source>
        <dbReference type="ARBA" id="ARBA00022597"/>
    </source>
</evidence>
<organism evidence="15 16">
    <name type="scientific">Fusobacterium mortiferum</name>
    <dbReference type="NCBI Taxonomy" id="850"/>
    <lineage>
        <taxon>Bacteria</taxon>
        <taxon>Fusobacteriati</taxon>
        <taxon>Fusobacteriota</taxon>
        <taxon>Fusobacteriia</taxon>
        <taxon>Fusobacteriales</taxon>
        <taxon>Fusobacteriaceae</taxon>
        <taxon>Fusobacterium</taxon>
    </lineage>
</organism>
<evidence type="ECO:0000256" key="8">
    <source>
        <dbReference type="ARBA" id="ARBA00022777"/>
    </source>
</evidence>
<keyword evidence="7 12" id="KW-0812">Transmembrane</keyword>
<keyword evidence="10 12" id="KW-0472">Membrane</keyword>
<evidence type="ECO:0000259" key="14">
    <source>
        <dbReference type="PROSITE" id="PS51103"/>
    </source>
</evidence>
<dbReference type="InterPro" id="IPR050429">
    <property type="entry name" value="PTS_Glucose_EIICBA"/>
</dbReference>
<dbReference type="AlphaFoldDB" id="A0A414Q0H7"/>
<evidence type="ECO:0000313" key="15">
    <source>
        <dbReference type="EMBL" id="RHF74305.1"/>
    </source>
</evidence>
<feature type="transmembrane region" description="Helical" evidence="12">
    <location>
        <begin position="331"/>
        <end position="354"/>
    </location>
</feature>
<evidence type="ECO:0000256" key="1">
    <source>
        <dbReference type="ARBA" id="ARBA00004651"/>
    </source>
</evidence>
<dbReference type="GO" id="GO:0090563">
    <property type="term" value="F:protein-phosphocysteine-sugar phosphotransferase activity"/>
    <property type="evidence" value="ECO:0007669"/>
    <property type="project" value="TreeGrafter"/>
</dbReference>
<comment type="subcellular location">
    <subcellularLocation>
        <location evidence="1">Cell membrane</location>
        <topology evidence="1">Multi-pass membrane protein</topology>
    </subcellularLocation>
</comment>
<dbReference type="GO" id="GO:0005886">
    <property type="term" value="C:plasma membrane"/>
    <property type="evidence" value="ECO:0007669"/>
    <property type="project" value="UniProtKB-SubCell"/>
</dbReference>
<sequence length="524" mass="57975">MDKNRLFSEFQKLGKVLMAPVLILPIAGILVGIGSGFTNPKILELFPFLKNLTIFFNILKDAGNVVNNNIPVIFAICIAYGFVKSEKATAALSGFLGYMTMNTILGNFLIYTGNLDPKNLLIGQKQILGVLTLDTGVFGGILVGFLIAHIHNKFYKIQLPAILSIFNGTRSIPALSIIFSSILGIILAFIFPPIQHLLIKSSDIINSIGASGAFIYGLSERLLLPFGLHHFIYLPFFFTQLGGYLNIDGVMVEGAVNIYNAMLSSPTAKFDINITRFVMNGKVLFAMFGLPGAALAIYKTSLPKNKKKVAALMTAAVLPCALMGITEPLEFSFLFIAPMLFIIHSFYAGIAYILTYILEINIPGPSSFGGPLLSFIFNGILNSDKGSHWYYLLIVGPIYFILYYFTFKIYIEKRNLKTPGREENFETGNEENFEEVSVNKNISTKLLKEIIEAVGGEENIKKVDACFTRLRLTLEDNSKVNDLKIFEKSLGASGAVLVENGIQIIYGNRANLLKIEMREFLKHE</sequence>
<keyword evidence="6" id="KW-0598">Phosphotransferase system</keyword>
<dbReference type="InterPro" id="IPR001996">
    <property type="entry name" value="PTS_IIB_1"/>
</dbReference>
<dbReference type="InterPro" id="IPR018113">
    <property type="entry name" value="PTrfase_EIIB_Cys"/>
</dbReference>
<dbReference type="Proteomes" id="UP000284676">
    <property type="component" value="Unassembled WGS sequence"/>
</dbReference>
<evidence type="ECO:0000313" key="16">
    <source>
        <dbReference type="Proteomes" id="UP000284676"/>
    </source>
</evidence>
<keyword evidence="8" id="KW-0418">Kinase</keyword>
<protein>
    <submittedName>
        <fullName evidence="15">PTS glucose transporter subunit IIB</fullName>
    </submittedName>
</protein>
<feature type="transmembrane region" description="Helical" evidence="12">
    <location>
        <begin position="65"/>
        <end position="83"/>
    </location>
</feature>
<dbReference type="GO" id="GO:0016301">
    <property type="term" value="F:kinase activity"/>
    <property type="evidence" value="ECO:0007669"/>
    <property type="project" value="UniProtKB-KW"/>
</dbReference>
<evidence type="ECO:0000256" key="3">
    <source>
        <dbReference type="ARBA" id="ARBA00022475"/>
    </source>
</evidence>
<evidence type="ECO:0000256" key="7">
    <source>
        <dbReference type="ARBA" id="ARBA00022692"/>
    </source>
</evidence>
<dbReference type="NCBIfam" id="TIGR00826">
    <property type="entry name" value="EIIB_glc"/>
    <property type="match status" value="1"/>
</dbReference>
<feature type="transmembrane region" description="Helical" evidence="12">
    <location>
        <begin position="309"/>
        <end position="325"/>
    </location>
</feature>
<dbReference type="PANTHER" id="PTHR30009">
    <property type="entry name" value="CYTOCHROME C-TYPE SYNTHESIS PROTEIN AND PTS TRANSMEMBRANE COMPONENT"/>
    <property type="match status" value="1"/>
</dbReference>
<evidence type="ECO:0000256" key="11">
    <source>
        <dbReference type="PROSITE-ProRule" id="PRU00421"/>
    </source>
</evidence>
<feature type="transmembrane region" description="Helical" evidence="12">
    <location>
        <begin position="95"/>
        <end position="115"/>
    </location>
</feature>
<feature type="transmembrane region" description="Helical" evidence="12">
    <location>
        <begin position="127"/>
        <end position="150"/>
    </location>
</feature>
<dbReference type="Gene3D" id="3.30.1360.60">
    <property type="entry name" value="Glucose permease domain IIB"/>
    <property type="match status" value="1"/>
</dbReference>
<dbReference type="InterPro" id="IPR036878">
    <property type="entry name" value="Glu_permease_IIB"/>
</dbReference>
<evidence type="ECO:0000256" key="6">
    <source>
        <dbReference type="ARBA" id="ARBA00022683"/>
    </source>
</evidence>
<keyword evidence="4 15" id="KW-0762">Sugar transport</keyword>
<dbReference type="Pfam" id="PF00367">
    <property type="entry name" value="PTS_EIIB"/>
    <property type="match status" value="1"/>
</dbReference>
<feature type="transmembrane region" description="Helical" evidence="12">
    <location>
        <begin position="389"/>
        <end position="411"/>
    </location>
</feature>
<dbReference type="PANTHER" id="PTHR30009:SF24">
    <property type="entry name" value="PTS SYSTEM, IIBC COMPONENT"/>
    <property type="match status" value="1"/>
</dbReference>
<dbReference type="RefSeq" id="WP_005883338.1">
    <property type="nucleotide sequence ID" value="NZ_CABMMQ010000001.1"/>
</dbReference>
<evidence type="ECO:0000256" key="2">
    <source>
        <dbReference type="ARBA" id="ARBA00022448"/>
    </source>
</evidence>
<proteinExistence type="predicted"/>
<feature type="transmembrane region" description="Helical" evidence="12">
    <location>
        <begin position="277"/>
        <end position="297"/>
    </location>
</feature>
<dbReference type="GO" id="GO:0009401">
    <property type="term" value="P:phosphoenolpyruvate-dependent sugar phosphotransferase system"/>
    <property type="evidence" value="ECO:0007669"/>
    <property type="project" value="UniProtKB-KW"/>
</dbReference>
<feature type="active site" description="Phosphocysteine intermediate; for EIIB activity" evidence="11">
    <location>
        <position position="466"/>
    </location>
</feature>
<evidence type="ECO:0000256" key="9">
    <source>
        <dbReference type="ARBA" id="ARBA00022989"/>
    </source>
</evidence>
<keyword evidence="2" id="KW-0813">Transport</keyword>
<name>A0A414Q0H7_FUSMR</name>
<dbReference type="PROSITE" id="PS51103">
    <property type="entry name" value="PTS_EIIC_TYPE_1"/>
    <property type="match status" value="1"/>
</dbReference>
<feature type="transmembrane region" description="Helical" evidence="12">
    <location>
        <begin position="16"/>
        <end position="37"/>
    </location>
</feature>
<feature type="transmembrane region" description="Helical" evidence="12">
    <location>
        <begin position="171"/>
        <end position="191"/>
    </location>
</feature>
<dbReference type="PROSITE" id="PS01035">
    <property type="entry name" value="PTS_EIIB_TYPE_1_CYS"/>
    <property type="match status" value="1"/>
</dbReference>
<feature type="domain" description="PTS EIIC type-1" evidence="14">
    <location>
        <begin position="4"/>
        <end position="423"/>
    </location>
</feature>
<evidence type="ECO:0000259" key="13">
    <source>
        <dbReference type="PROSITE" id="PS51098"/>
    </source>
</evidence>
<feature type="transmembrane region" description="Helical" evidence="12">
    <location>
        <begin position="230"/>
        <end position="247"/>
    </location>
</feature>
<feature type="domain" description="PTS EIIB type-1" evidence="13">
    <location>
        <begin position="444"/>
        <end position="524"/>
    </location>
</feature>
<keyword evidence="3" id="KW-1003">Cell membrane</keyword>
<dbReference type="CDD" id="cd00212">
    <property type="entry name" value="PTS_IIB_glc"/>
    <property type="match status" value="1"/>
</dbReference>
<dbReference type="PROSITE" id="PS51098">
    <property type="entry name" value="PTS_EIIB_TYPE_1"/>
    <property type="match status" value="1"/>
</dbReference>